<dbReference type="AlphaFoldDB" id="A0A2A6FU24"/>
<dbReference type="GO" id="GO:0005524">
    <property type="term" value="F:ATP binding"/>
    <property type="evidence" value="ECO:0007669"/>
    <property type="project" value="UniProtKB-KW"/>
</dbReference>
<feature type="domain" description="ABC transporter" evidence="3">
    <location>
        <begin position="3"/>
        <end position="212"/>
    </location>
</feature>
<reference evidence="5" key="1">
    <citation type="submission" date="2017-03" db="EMBL/GenBank/DDBJ databases">
        <authorList>
            <person name="Lund M.B."/>
        </authorList>
    </citation>
    <scope>NUCLEOTIDE SEQUENCE [LARGE SCALE GENOMIC DNA]</scope>
</reference>
<dbReference type="SMART" id="SM00382">
    <property type="entry name" value="AAA"/>
    <property type="match status" value="1"/>
</dbReference>
<dbReference type="GO" id="GO:0022857">
    <property type="term" value="F:transmembrane transporter activity"/>
    <property type="evidence" value="ECO:0007669"/>
    <property type="project" value="TreeGrafter"/>
</dbReference>
<dbReference type="InterPro" id="IPR027417">
    <property type="entry name" value="P-loop_NTPase"/>
</dbReference>
<dbReference type="EMBL" id="NAEP01000017">
    <property type="protein sequence ID" value="PDQ36362.1"/>
    <property type="molecule type" value="Genomic_DNA"/>
</dbReference>
<evidence type="ECO:0000259" key="3">
    <source>
        <dbReference type="PROSITE" id="PS50893"/>
    </source>
</evidence>
<keyword evidence="1" id="KW-0547">Nucleotide-binding</keyword>
<gene>
    <name evidence="4" type="ORF">B5766_01310</name>
</gene>
<dbReference type="InterPro" id="IPR003439">
    <property type="entry name" value="ABC_transporter-like_ATP-bd"/>
</dbReference>
<organism evidence="4 5">
    <name type="scientific">Candidatus Lumbricidiphila eiseniae</name>
    <dbReference type="NCBI Taxonomy" id="1969409"/>
    <lineage>
        <taxon>Bacteria</taxon>
        <taxon>Bacillati</taxon>
        <taxon>Actinomycetota</taxon>
        <taxon>Actinomycetes</taxon>
        <taxon>Micrococcales</taxon>
        <taxon>Microbacteriaceae</taxon>
        <taxon>Candidatus Lumbricidiphila</taxon>
    </lineage>
</organism>
<dbReference type="SUPFAM" id="SSF52540">
    <property type="entry name" value="P-loop containing nucleoside triphosphate hydrolases"/>
    <property type="match status" value="1"/>
</dbReference>
<dbReference type="PANTHER" id="PTHR24220:SF86">
    <property type="entry name" value="ABC TRANSPORTER ABCH.1"/>
    <property type="match status" value="1"/>
</dbReference>
<keyword evidence="2" id="KW-0067">ATP-binding</keyword>
<dbReference type="GO" id="GO:0005886">
    <property type="term" value="C:plasma membrane"/>
    <property type="evidence" value="ECO:0007669"/>
    <property type="project" value="TreeGrafter"/>
</dbReference>
<dbReference type="GO" id="GO:0016887">
    <property type="term" value="F:ATP hydrolysis activity"/>
    <property type="evidence" value="ECO:0007669"/>
    <property type="project" value="InterPro"/>
</dbReference>
<accession>A0A2A6FU24</accession>
<dbReference type="PROSITE" id="PS50893">
    <property type="entry name" value="ABC_TRANSPORTER_2"/>
    <property type="match status" value="1"/>
</dbReference>
<dbReference type="InterPro" id="IPR015854">
    <property type="entry name" value="ABC_transpr_LolD-like"/>
</dbReference>
<sequence length="217" mass="23279">MHLKFAGLGHRYSETEIWLFRQLDTIFAPRTMTAFVGPSGSGKSTLLDIAGQVLSPAEGQVFLCKDDDSLSPPVTSDFGWVLQSNTVLAGRTALDNAALGLLASGMSHRQARKRARTVLAELGLEHRLGAPVSELSGGEVQRVTIARCLLSPAPIILADEPTGQLDYASTRTVVAALRSAAEAGKIILLATHDPVVARECDRSLVIPIVNETRHHDH</sequence>
<comment type="caution">
    <text evidence="4">The sequence shown here is derived from an EMBL/GenBank/DDBJ whole genome shotgun (WGS) entry which is preliminary data.</text>
</comment>
<name>A0A2A6FU24_9MICO</name>
<dbReference type="Gene3D" id="3.40.50.300">
    <property type="entry name" value="P-loop containing nucleotide triphosphate hydrolases"/>
    <property type="match status" value="1"/>
</dbReference>
<dbReference type="InterPro" id="IPR003593">
    <property type="entry name" value="AAA+_ATPase"/>
</dbReference>
<evidence type="ECO:0000313" key="5">
    <source>
        <dbReference type="Proteomes" id="UP000219994"/>
    </source>
</evidence>
<evidence type="ECO:0000256" key="1">
    <source>
        <dbReference type="ARBA" id="ARBA00022741"/>
    </source>
</evidence>
<protein>
    <recommendedName>
        <fullName evidence="3">ABC transporter domain-containing protein</fullName>
    </recommendedName>
</protein>
<evidence type="ECO:0000256" key="2">
    <source>
        <dbReference type="ARBA" id="ARBA00022840"/>
    </source>
</evidence>
<dbReference type="Proteomes" id="UP000219994">
    <property type="component" value="Unassembled WGS sequence"/>
</dbReference>
<proteinExistence type="predicted"/>
<dbReference type="PANTHER" id="PTHR24220">
    <property type="entry name" value="IMPORT ATP-BINDING PROTEIN"/>
    <property type="match status" value="1"/>
</dbReference>
<dbReference type="Pfam" id="PF00005">
    <property type="entry name" value="ABC_tran"/>
    <property type="match status" value="1"/>
</dbReference>
<evidence type="ECO:0000313" key="4">
    <source>
        <dbReference type="EMBL" id="PDQ36362.1"/>
    </source>
</evidence>